<dbReference type="Gene3D" id="3.90.226.10">
    <property type="entry name" value="2-enoyl-CoA Hydratase, Chain A, domain 1"/>
    <property type="match status" value="1"/>
</dbReference>
<dbReference type="InterPro" id="IPR005151">
    <property type="entry name" value="Tail-specific_protease"/>
</dbReference>
<evidence type="ECO:0000256" key="6">
    <source>
        <dbReference type="SAM" id="Phobius"/>
    </source>
</evidence>
<gene>
    <name evidence="8" type="ORF">COV54_01985</name>
</gene>
<dbReference type="SUPFAM" id="SSF50156">
    <property type="entry name" value="PDZ domain-like"/>
    <property type="match status" value="1"/>
</dbReference>
<keyword evidence="3 5" id="KW-0378">Hydrolase</keyword>
<evidence type="ECO:0000256" key="3">
    <source>
        <dbReference type="ARBA" id="ARBA00022801"/>
    </source>
</evidence>
<dbReference type="InterPro" id="IPR055210">
    <property type="entry name" value="CtpA/B_N"/>
</dbReference>
<dbReference type="GO" id="GO:0007165">
    <property type="term" value="P:signal transduction"/>
    <property type="evidence" value="ECO:0007669"/>
    <property type="project" value="TreeGrafter"/>
</dbReference>
<dbReference type="CDD" id="cd06782">
    <property type="entry name" value="cpPDZ_CPP-like"/>
    <property type="match status" value="1"/>
</dbReference>
<keyword evidence="6" id="KW-0472">Membrane</keyword>
<dbReference type="PANTHER" id="PTHR32060">
    <property type="entry name" value="TAIL-SPECIFIC PROTEASE"/>
    <property type="match status" value="1"/>
</dbReference>
<dbReference type="Gene3D" id="3.30.750.44">
    <property type="match status" value="1"/>
</dbReference>
<dbReference type="Pfam" id="PF22694">
    <property type="entry name" value="CtpB_N-like"/>
    <property type="match status" value="1"/>
</dbReference>
<dbReference type="Pfam" id="PF17820">
    <property type="entry name" value="PDZ_6"/>
    <property type="match status" value="1"/>
</dbReference>
<evidence type="ECO:0000313" key="8">
    <source>
        <dbReference type="EMBL" id="PIR06911.1"/>
    </source>
</evidence>
<dbReference type="GO" id="GO:0006508">
    <property type="term" value="P:proteolysis"/>
    <property type="evidence" value="ECO:0007669"/>
    <property type="project" value="UniProtKB-KW"/>
</dbReference>
<dbReference type="FunFam" id="2.30.42.10:FF:000063">
    <property type="entry name" value="Peptidase, S41 family"/>
    <property type="match status" value="1"/>
</dbReference>
<dbReference type="AlphaFoldDB" id="A0A2H0NDD9"/>
<dbReference type="GO" id="GO:0008236">
    <property type="term" value="F:serine-type peptidase activity"/>
    <property type="evidence" value="ECO:0007669"/>
    <property type="project" value="UniProtKB-KW"/>
</dbReference>
<dbReference type="InterPro" id="IPR001478">
    <property type="entry name" value="PDZ"/>
</dbReference>
<organism evidence="8 9">
    <name type="scientific">Candidatus Jorgensenbacteria bacterium CG11_big_fil_rev_8_21_14_0_20_38_23</name>
    <dbReference type="NCBI Taxonomy" id="1974594"/>
    <lineage>
        <taxon>Bacteria</taxon>
        <taxon>Candidatus Joergenseniibacteriota</taxon>
    </lineage>
</organism>
<dbReference type="SUPFAM" id="SSF52096">
    <property type="entry name" value="ClpP/crotonase"/>
    <property type="match status" value="1"/>
</dbReference>
<protein>
    <recommendedName>
        <fullName evidence="7">PDZ domain-containing protein</fullName>
    </recommendedName>
</protein>
<dbReference type="InterPro" id="IPR036034">
    <property type="entry name" value="PDZ_sf"/>
</dbReference>
<evidence type="ECO:0000256" key="5">
    <source>
        <dbReference type="RuleBase" id="RU004404"/>
    </source>
</evidence>
<comment type="similarity">
    <text evidence="1 5">Belongs to the peptidase S41A family.</text>
</comment>
<dbReference type="PROSITE" id="PS50106">
    <property type="entry name" value="PDZ"/>
    <property type="match status" value="1"/>
</dbReference>
<name>A0A2H0NDD9_9BACT</name>
<sequence>MIVPKKSILRIAIATSLIILISGSSFYFGFKFGSSQQKLSAPQENQKLINADFSLFWDATQVLKDKYFNIKDIKDQDLLYGAISGVVGALKDPNSVFFNPSDAKKFEEDVNGSFGGIGAELNLTNNQVIIIAPLKNTPAEAAGLKSGDIILNVNDTPIAGLTLDEVIKLIRGEPGTEVSLLISREGWKETKKFKITRQIITAPTLDWEIKPNNILYVRLYSFNTNVSYLFYQAVLEGMLKGSRGMILDLRNNPGGYLDVSVEMAGWFLKRGSLVVSEQFRGGEKQDFLANGNQALKNFPLVILVNAGSASASEILAGALRDNREIKLIGEKTFGKGTVQELKNLKDGSVIKISIAQWLTPKGIQINHNGLTPDIEVKMTDEDTQNKRDPQLDKALELINQLVK</sequence>
<evidence type="ECO:0000259" key="7">
    <source>
        <dbReference type="PROSITE" id="PS50106"/>
    </source>
</evidence>
<dbReference type="SMART" id="SM00228">
    <property type="entry name" value="PDZ"/>
    <property type="match status" value="1"/>
</dbReference>
<evidence type="ECO:0000313" key="9">
    <source>
        <dbReference type="Proteomes" id="UP000228867"/>
    </source>
</evidence>
<keyword evidence="4 5" id="KW-0720">Serine protease</keyword>
<dbReference type="PANTHER" id="PTHR32060:SF30">
    <property type="entry name" value="CARBOXY-TERMINAL PROCESSING PROTEASE CTPA"/>
    <property type="match status" value="1"/>
</dbReference>
<dbReference type="GO" id="GO:0004175">
    <property type="term" value="F:endopeptidase activity"/>
    <property type="evidence" value="ECO:0007669"/>
    <property type="project" value="TreeGrafter"/>
</dbReference>
<dbReference type="InterPro" id="IPR041489">
    <property type="entry name" value="PDZ_6"/>
</dbReference>
<dbReference type="EMBL" id="PCWR01000046">
    <property type="protein sequence ID" value="PIR06911.1"/>
    <property type="molecule type" value="Genomic_DNA"/>
</dbReference>
<dbReference type="SMART" id="SM00245">
    <property type="entry name" value="TSPc"/>
    <property type="match status" value="1"/>
</dbReference>
<dbReference type="Proteomes" id="UP000228867">
    <property type="component" value="Unassembled WGS sequence"/>
</dbReference>
<keyword evidence="2 5" id="KW-0645">Protease</keyword>
<dbReference type="NCBIfam" id="TIGR00225">
    <property type="entry name" value="prc"/>
    <property type="match status" value="1"/>
</dbReference>
<evidence type="ECO:0000256" key="4">
    <source>
        <dbReference type="ARBA" id="ARBA00022825"/>
    </source>
</evidence>
<keyword evidence="6" id="KW-0812">Transmembrane</keyword>
<dbReference type="Gene3D" id="2.30.42.10">
    <property type="match status" value="1"/>
</dbReference>
<reference evidence="8 9" key="1">
    <citation type="submission" date="2017-09" db="EMBL/GenBank/DDBJ databases">
        <title>Depth-based differentiation of microbial function through sediment-hosted aquifers and enrichment of novel symbionts in the deep terrestrial subsurface.</title>
        <authorList>
            <person name="Probst A.J."/>
            <person name="Ladd B."/>
            <person name="Jarett J.K."/>
            <person name="Geller-Mcgrath D.E."/>
            <person name="Sieber C.M."/>
            <person name="Emerson J.B."/>
            <person name="Anantharaman K."/>
            <person name="Thomas B.C."/>
            <person name="Malmstrom R."/>
            <person name="Stieglmeier M."/>
            <person name="Klingl A."/>
            <person name="Woyke T."/>
            <person name="Ryan C.M."/>
            <person name="Banfield J.F."/>
        </authorList>
    </citation>
    <scope>NUCLEOTIDE SEQUENCE [LARGE SCALE GENOMIC DNA]</scope>
    <source>
        <strain evidence="8">CG11_big_fil_rev_8_21_14_0_20_38_23</strain>
    </source>
</reference>
<dbReference type="InterPro" id="IPR029045">
    <property type="entry name" value="ClpP/crotonase-like_dom_sf"/>
</dbReference>
<evidence type="ECO:0000256" key="2">
    <source>
        <dbReference type="ARBA" id="ARBA00022670"/>
    </source>
</evidence>
<feature type="domain" description="PDZ" evidence="7">
    <location>
        <begin position="103"/>
        <end position="171"/>
    </location>
</feature>
<evidence type="ECO:0000256" key="1">
    <source>
        <dbReference type="ARBA" id="ARBA00009179"/>
    </source>
</evidence>
<comment type="caution">
    <text evidence="8">The sequence shown here is derived from an EMBL/GenBank/DDBJ whole genome shotgun (WGS) entry which is preliminary data.</text>
</comment>
<dbReference type="Pfam" id="PF03572">
    <property type="entry name" value="Peptidase_S41"/>
    <property type="match status" value="1"/>
</dbReference>
<feature type="transmembrane region" description="Helical" evidence="6">
    <location>
        <begin position="7"/>
        <end position="30"/>
    </location>
</feature>
<dbReference type="InterPro" id="IPR004447">
    <property type="entry name" value="Peptidase_S41A"/>
</dbReference>
<dbReference type="CDD" id="cd07560">
    <property type="entry name" value="Peptidase_S41_CPP"/>
    <property type="match status" value="1"/>
</dbReference>
<proteinExistence type="inferred from homology"/>
<dbReference type="GO" id="GO:0030288">
    <property type="term" value="C:outer membrane-bounded periplasmic space"/>
    <property type="evidence" value="ECO:0007669"/>
    <property type="project" value="TreeGrafter"/>
</dbReference>
<accession>A0A2H0NDD9</accession>
<keyword evidence="6" id="KW-1133">Transmembrane helix</keyword>